<sequence>MLIIYHNNSCSKSREALKALTKSDEEFQIVNYLEDIPSVVELKNILQKLGCKPHDLIRTNEKVYLEKYKGKELTDEEWIIAMHENPILIQRPIVVNGDRAVIARTDDALDEIL</sequence>
<evidence type="ECO:0000313" key="5">
    <source>
        <dbReference type="Proteomes" id="UP000762110"/>
    </source>
</evidence>
<dbReference type="Proteomes" id="UP000762110">
    <property type="component" value="Unassembled WGS sequence"/>
</dbReference>
<reference evidence="4 5" key="1">
    <citation type="submission" date="2020-05" db="EMBL/GenBank/DDBJ databases">
        <title>Description of Pedobacter foliorum sp. nov.</title>
        <authorList>
            <person name="Qi S."/>
            <person name="Carlier A."/>
            <person name="Cnockaert M."/>
            <person name="Vandamme P."/>
        </authorList>
    </citation>
    <scope>NUCLEOTIDE SEQUENCE [LARGE SCALE GENOMIC DNA]</scope>
    <source>
        <strain evidence="4 5">LMG 31300</strain>
    </source>
</reference>
<organism evidence="4 5">
    <name type="scientific">Pedobacter boryungensis</name>
    <dbReference type="NCBI Taxonomy" id="869962"/>
    <lineage>
        <taxon>Bacteria</taxon>
        <taxon>Pseudomonadati</taxon>
        <taxon>Bacteroidota</taxon>
        <taxon>Sphingobacteriia</taxon>
        <taxon>Sphingobacteriales</taxon>
        <taxon>Sphingobacteriaceae</taxon>
        <taxon>Pedobacter</taxon>
    </lineage>
</organism>
<dbReference type="Pfam" id="PF03960">
    <property type="entry name" value="ArsC"/>
    <property type="match status" value="1"/>
</dbReference>
<proteinExistence type="inferred from homology"/>
<keyword evidence="5" id="KW-1185">Reference proteome</keyword>
<accession>A0ABX2D895</accession>
<dbReference type="InterPro" id="IPR036249">
    <property type="entry name" value="Thioredoxin-like_sf"/>
</dbReference>
<dbReference type="SUPFAM" id="SSF52833">
    <property type="entry name" value="Thioredoxin-like"/>
    <property type="match status" value="1"/>
</dbReference>
<comment type="caution">
    <text evidence="4">The sequence shown here is derived from an EMBL/GenBank/DDBJ whole genome shotgun (WGS) entry which is preliminary data.</text>
</comment>
<dbReference type="CDD" id="cd03034">
    <property type="entry name" value="ArsC_ArsC"/>
    <property type="match status" value="1"/>
</dbReference>
<dbReference type="RefSeq" id="WP_173268470.1">
    <property type="nucleotide sequence ID" value="NZ_JABMKV010000001.1"/>
</dbReference>
<dbReference type="PROSITE" id="PS51353">
    <property type="entry name" value="ARSC"/>
    <property type="match status" value="1"/>
</dbReference>
<dbReference type="EMBL" id="JABMKV010000001">
    <property type="protein sequence ID" value="NQX30272.1"/>
    <property type="molecule type" value="Genomic_DNA"/>
</dbReference>
<dbReference type="EC" id="1.20.4.1" evidence="4"/>
<evidence type="ECO:0000256" key="1">
    <source>
        <dbReference type="ARBA" id="ARBA00007198"/>
    </source>
</evidence>
<protein>
    <submittedName>
        <fullName evidence="4">Arsenate reductase (Glutaredoxin)</fullName>
        <ecNumber evidence="4">1.20.4.1</ecNumber>
    </submittedName>
</protein>
<dbReference type="NCBIfam" id="TIGR00014">
    <property type="entry name" value="arsC"/>
    <property type="match status" value="1"/>
</dbReference>
<dbReference type="PANTHER" id="PTHR30041:SF4">
    <property type="entry name" value="ARSENATE REDUCTASE"/>
    <property type="match status" value="1"/>
</dbReference>
<keyword evidence="2 4" id="KW-0560">Oxidoreductase</keyword>
<dbReference type="InterPro" id="IPR006659">
    <property type="entry name" value="Arsenate_reductase"/>
</dbReference>
<evidence type="ECO:0000256" key="3">
    <source>
        <dbReference type="PROSITE-ProRule" id="PRU01282"/>
    </source>
</evidence>
<evidence type="ECO:0000256" key="2">
    <source>
        <dbReference type="ARBA" id="ARBA00023002"/>
    </source>
</evidence>
<dbReference type="GO" id="GO:0008794">
    <property type="term" value="F:arsenate reductase (glutaredoxin) activity"/>
    <property type="evidence" value="ECO:0007669"/>
    <property type="project" value="UniProtKB-EC"/>
</dbReference>
<name>A0ABX2D895_9SPHI</name>
<dbReference type="InterPro" id="IPR006660">
    <property type="entry name" value="Arsenate_reductase-like"/>
</dbReference>
<evidence type="ECO:0000313" key="4">
    <source>
        <dbReference type="EMBL" id="NQX30272.1"/>
    </source>
</evidence>
<gene>
    <name evidence="4" type="primary">arsC</name>
    <name evidence="4" type="ORF">HQN85_00930</name>
</gene>
<comment type="similarity">
    <text evidence="1 3">Belongs to the ArsC family.</text>
</comment>
<dbReference type="Gene3D" id="3.40.30.10">
    <property type="entry name" value="Glutaredoxin"/>
    <property type="match status" value="1"/>
</dbReference>
<dbReference type="PANTHER" id="PTHR30041">
    <property type="entry name" value="ARSENATE REDUCTASE"/>
    <property type="match status" value="1"/>
</dbReference>